<name>A0ABP0JPX9_9DINO</name>
<gene>
    <name evidence="6" type="ORF">SCF082_LOCUS13120</name>
</gene>
<evidence type="ECO:0000256" key="1">
    <source>
        <dbReference type="ARBA" id="ARBA00004229"/>
    </source>
</evidence>
<evidence type="ECO:0000313" key="6">
    <source>
        <dbReference type="EMBL" id="CAK9016296.1"/>
    </source>
</evidence>
<evidence type="ECO:0000256" key="3">
    <source>
        <dbReference type="ARBA" id="ARBA00022531"/>
    </source>
</evidence>
<dbReference type="EMBL" id="CAXAMM010008091">
    <property type="protein sequence ID" value="CAK9016296.1"/>
    <property type="molecule type" value="Genomic_DNA"/>
</dbReference>
<protein>
    <submittedName>
        <fullName evidence="6">Uncharacterized protein</fullName>
    </submittedName>
</protein>
<comment type="subcellular location">
    <subcellularLocation>
        <location evidence="1">Plastid</location>
        <location evidence="1">Chloroplast</location>
    </subcellularLocation>
</comment>
<feature type="chain" id="PRO_5045712795" evidence="5">
    <location>
        <begin position="21"/>
        <end position="507"/>
    </location>
</feature>
<dbReference type="PANTHER" id="PTHR21649">
    <property type="entry name" value="CHLOROPHYLL A/B BINDING PROTEIN"/>
    <property type="match status" value="1"/>
</dbReference>
<sequence length="507" mass="53594">MSNRHRGVACGAALTGAFLAAPSFLAPNGQTPSVPRVQGIVSYQAQGRSPGSAIPGLAVAGVATSALAPSFAHLRARPAATSLAALALRPSIPPHSWVCRWDRPRQEESPMISAKHLTWSPSSCFSDIPTTMLCGGRVLVEHAPNGACVLSRALAPPSPNFWDPLGLSADKDEATFKRRRAVEIKHGRIVPSKMPIGYIVPEYFKFPGYLSPSLGLKFSDVPNGLAALSKVPVLGGAQIIAFCGLIETTGFFQAASTTDGRGPREGQFAMKDSTESAEPGNYGVGFPTFLGKVEDPETRKSKLAAELANGRLAMMAIIGMFFQDGLTGSAWGDWSLYTASPLRAGEEAPTPPPFDPAKQVGAMEPLGFFDPAGFSKVGDKENFQNLRAAEIKHGRVAMMAALGAVVQHYVKFPGFESVPAGIGAVTTPPGTYGFAALLLLSGAMELAVWTQDPNKEAGDFGDPLGLGQYNEEFRNKELNNGRFAMFAALGIISADLLTGKDAIQQFS</sequence>
<evidence type="ECO:0000313" key="7">
    <source>
        <dbReference type="Proteomes" id="UP001642464"/>
    </source>
</evidence>
<accession>A0ABP0JPX9</accession>
<reference evidence="6 7" key="1">
    <citation type="submission" date="2024-02" db="EMBL/GenBank/DDBJ databases">
        <authorList>
            <person name="Chen Y."/>
            <person name="Shah S."/>
            <person name="Dougan E. K."/>
            <person name="Thang M."/>
            <person name="Chan C."/>
        </authorList>
    </citation>
    <scope>NUCLEOTIDE SEQUENCE [LARGE SCALE GENOMIC DNA]</scope>
</reference>
<keyword evidence="2" id="KW-0150">Chloroplast</keyword>
<keyword evidence="4" id="KW-0934">Plastid</keyword>
<dbReference type="SUPFAM" id="SSF103511">
    <property type="entry name" value="Chlorophyll a-b binding protein"/>
    <property type="match status" value="2"/>
</dbReference>
<dbReference type="Pfam" id="PF00504">
    <property type="entry name" value="Chloroa_b-bind"/>
    <property type="match status" value="2"/>
</dbReference>
<evidence type="ECO:0000256" key="2">
    <source>
        <dbReference type="ARBA" id="ARBA00022528"/>
    </source>
</evidence>
<evidence type="ECO:0000256" key="4">
    <source>
        <dbReference type="ARBA" id="ARBA00022640"/>
    </source>
</evidence>
<keyword evidence="3" id="KW-0602">Photosynthesis</keyword>
<evidence type="ECO:0000256" key="5">
    <source>
        <dbReference type="SAM" id="SignalP"/>
    </source>
</evidence>
<dbReference type="Proteomes" id="UP001642464">
    <property type="component" value="Unassembled WGS sequence"/>
</dbReference>
<keyword evidence="5" id="KW-0732">Signal</keyword>
<dbReference type="Gene3D" id="1.10.3460.10">
    <property type="entry name" value="Chlorophyll a/b binding protein domain"/>
    <property type="match status" value="2"/>
</dbReference>
<dbReference type="InterPro" id="IPR022796">
    <property type="entry name" value="Chloroa_b-bind"/>
</dbReference>
<dbReference type="InterPro" id="IPR001344">
    <property type="entry name" value="Chloro_AB-bd_pln"/>
</dbReference>
<keyword evidence="7" id="KW-1185">Reference proteome</keyword>
<comment type="caution">
    <text evidence="6">The sequence shown here is derived from an EMBL/GenBank/DDBJ whole genome shotgun (WGS) entry which is preliminary data.</text>
</comment>
<organism evidence="6 7">
    <name type="scientific">Durusdinium trenchii</name>
    <dbReference type="NCBI Taxonomy" id="1381693"/>
    <lineage>
        <taxon>Eukaryota</taxon>
        <taxon>Sar</taxon>
        <taxon>Alveolata</taxon>
        <taxon>Dinophyceae</taxon>
        <taxon>Suessiales</taxon>
        <taxon>Symbiodiniaceae</taxon>
        <taxon>Durusdinium</taxon>
    </lineage>
</organism>
<feature type="signal peptide" evidence="5">
    <location>
        <begin position="1"/>
        <end position="20"/>
    </location>
</feature>
<proteinExistence type="predicted"/>